<evidence type="ECO:0000256" key="3">
    <source>
        <dbReference type="ARBA" id="ARBA00022452"/>
    </source>
</evidence>
<dbReference type="GO" id="GO:0015344">
    <property type="term" value="F:siderophore uptake transmembrane transporter activity"/>
    <property type="evidence" value="ECO:0007669"/>
    <property type="project" value="TreeGrafter"/>
</dbReference>
<dbReference type="InterPro" id="IPR023996">
    <property type="entry name" value="TonB-dep_OMP_SusC/RagA"/>
</dbReference>
<dbReference type="InterPro" id="IPR008969">
    <property type="entry name" value="CarboxyPept-like_regulatory"/>
</dbReference>
<evidence type="ECO:0000256" key="10">
    <source>
        <dbReference type="PROSITE-ProRule" id="PRU01360"/>
    </source>
</evidence>
<dbReference type="PANTHER" id="PTHR30069:SF29">
    <property type="entry name" value="HEMOGLOBIN AND HEMOGLOBIN-HAPTOGLOBIN-BINDING PROTEIN 1-RELATED"/>
    <property type="match status" value="1"/>
</dbReference>
<dbReference type="NCBIfam" id="TIGR04056">
    <property type="entry name" value="OMP_RagA_SusC"/>
    <property type="match status" value="1"/>
</dbReference>
<dbReference type="GO" id="GO:0009279">
    <property type="term" value="C:cell outer membrane"/>
    <property type="evidence" value="ECO:0007669"/>
    <property type="project" value="UniProtKB-SubCell"/>
</dbReference>
<dbReference type="PROSITE" id="PS00018">
    <property type="entry name" value="EF_HAND_1"/>
    <property type="match status" value="1"/>
</dbReference>
<dbReference type="Gene3D" id="2.60.40.1120">
    <property type="entry name" value="Carboxypeptidase-like, regulatory domain"/>
    <property type="match status" value="1"/>
</dbReference>
<dbReference type="InterPro" id="IPR039426">
    <property type="entry name" value="TonB-dep_rcpt-like"/>
</dbReference>
<dbReference type="Pfam" id="PF00593">
    <property type="entry name" value="TonB_dep_Rec_b-barrel"/>
    <property type="match status" value="1"/>
</dbReference>
<dbReference type="InterPro" id="IPR037066">
    <property type="entry name" value="Plug_dom_sf"/>
</dbReference>
<dbReference type="Pfam" id="PF07715">
    <property type="entry name" value="Plug"/>
    <property type="match status" value="1"/>
</dbReference>
<reference evidence="14 15" key="1">
    <citation type="submission" date="2020-08" db="EMBL/GenBank/DDBJ databases">
        <title>Genomic Encyclopedia of Type Strains, Phase IV (KMG-IV): sequencing the most valuable type-strain genomes for metagenomic binning, comparative biology and taxonomic classification.</title>
        <authorList>
            <person name="Goeker M."/>
        </authorList>
    </citation>
    <scope>NUCLEOTIDE SEQUENCE [LARGE SCALE GENOMIC DNA]</scope>
    <source>
        <strain evidence="14 15">DSM 27471</strain>
    </source>
</reference>
<dbReference type="InterPro" id="IPR036942">
    <property type="entry name" value="Beta-barrel_TonB_sf"/>
</dbReference>
<dbReference type="Proteomes" id="UP000544222">
    <property type="component" value="Unassembled WGS sequence"/>
</dbReference>
<evidence type="ECO:0000256" key="6">
    <source>
        <dbReference type="ARBA" id="ARBA00023077"/>
    </source>
</evidence>
<keyword evidence="3 10" id="KW-1134">Transmembrane beta strand</keyword>
<dbReference type="PROSITE" id="PS52016">
    <property type="entry name" value="TONB_DEPENDENT_REC_3"/>
    <property type="match status" value="1"/>
</dbReference>
<evidence type="ECO:0000256" key="9">
    <source>
        <dbReference type="ARBA" id="ARBA00023237"/>
    </source>
</evidence>
<evidence type="ECO:0000256" key="8">
    <source>
        <dbReference type="ARBA" id="ARBA00023170"/>
    </source>
</evidence>
<evidence type="ECO:0000256" key="11">
    <source>
        <dbReference type="RuleBase" id="RU003357"/>
    </source>
</evidence>
<evidence type="ECO:0000313" key="14">
    <source>
        <dbReference type="EMBL" id="MBB3188699.1"/>
    </source>
</evidence>
<evidence type="ECO:0000256" key="4">
    <source>
        <dbReference type="ARBA" id="ARBA00022692"/>
    </source>
</evidence>
<dbReference type="SUPFAM" id="SSF49464">
    <property type="entry name" value="Carboxypeptidase regulatory domain-like"/>
    <property type="match status" value="1"/>
</dbReference>
<comment type="subcellular location">
    <subcellularLocation>
        <location evidence="1 10">Cell outer membrane</location>
        <topology evidence="1 10">Multi-pass membrane protein</topology>
    </subcellularLocation>
</comment>
<name>A0A7W5DTA8_9PORP</name>
<gene>
    <name evidence="14" type="ORF">FHX64_002897</name>
</gene>
<evidence type="ECO:0000256" key="7">
    <source>
        <dbReference type="ARBA" id="ARBA00023136"/>
    </source>
</evidence>
<dbReference type="InterPro" id="IPR018247">
    <property type="entry name" value="EF_Hand_1_Ca_BS"/>
</dbReference>
<keyword evidence="4 10" id="KW-0812">Transmembrane</keyword>
<keyword evidence="9 10" id="KW-0998">Cell outer membrane</keyword>
<keyword evidence="8" id="KW-0675">Receptor</keyword>
<comment type="similarity">
    <text evidence="10 11">Belongs to the TonB-dependent receptor family.</text>
</comment>
<evidence type="ECO:0000256" key="2">
    <source>
        <dbReference type="ARBA" id="ARBA00022448"/>
    </source>
</evidence>
<dbReference type="Gene3D" id="2.40.170.20">
    <property type="entry name" value="TonB-dependent receptor, beta-barrel domain"/>
    <property type="match status" value="1"/>
</dbReference>
<dbReference type="EMBL" id="JACHYB010000002">
    <property type="protein sequence ID" value="MBB3188699.1"/>
    <property type="molecule type" value="Genomic_DNA"/>
</dbReference>
<dbReference type="PANTHER" id="PTHR30069">
    <property type="entry name" value="TONB-DEPENDENT OUTER MEMBRANE RECEPTOR"/>
    <property type="match status" value="1"/>
</dbReference>
<feature type="domain" description="TonB-dependent receptor plug" evidence="13">
    <location>
        <begin position="130"/>
        <end position="235"/>
    </location>
</feature>
<dbReference type="GO" id="GO:0044718">
    <property type="term" value="P:siderophore transmembrane transport"/>
    <property type="evidence" value="ECO:0007669"/>
    <property type="project" value="TreeGrafter"/>
</dbReference>
<organism evidence="14 15">
    <name type="scientific">Microbacter margulisiae</name>
    <dbReference type="NCBI Taxonomy" id="1350067"/>
    <lineage>
        <taxon>Bacteria</taxon>
        <taxon>Pseudomonadati</taxon>
        <taxon>Bacteroidota</taxon>
        <taxon>Bacteroidia</taxon>
        <taxon>Bacteroidales</taxon>
        <taxon>Porphyromonadaceae</taxon>
        <taxon>Microbacter</taxon>
    </lineage>
</organism>
<keyword evidence="6 11" id="KW-0798">TonB box</keyword>
<keyword evidence="5" id="KW-0732">Signal</keyword>
<dbReference type="SUPFAM" id="SSF56935">
    <property type="entry name" value="Porins"/>
    <property type="match status" value="1"/>
</dbReference>
<evidence type="ECO:0000256" key="5">
    <source>
        <dbReference type="ARBA" id="ARBA00022729"/>
    </source>
</evidence>
<protein>
    <submittedName>
        <fullName evidence="14">TonB-linked SusC/RagA family outer membrane protein</fullName>
    </submittedName>
</protein>
<evidence type="ECO:0000313" key="15">
    <source>
        <dbReference type="Proteomes" id="UP000544222"/>
    </source>
</evidence>
<dbReference type="FunFam" id="2.60.40.1120:FF:000003">
    <property type="entry name" value="Outer membrane protein Omp121"/>
    <property type="match status" value="1"/>
</dbReference>
<accession>A0A7W5DTA8</accession>
<dbReference type="Pfam" id="PF13715">
    <property type="entry name" value="CarbopepD_reg_2"/>
    <property type="match status" value="1"/>
</dbReference>
<feature type="domain" description="TonB-dependent receptor-like beta-barrel" evidence="12">
    <location>
        <begin position="483"/>
        <end position="868"/>
    </location>
</feature>
<dbReference type="InterPro" id="IPR000531">
    <property type="entry name" value="Beta-barrel_TonB"/>
</dbReference>
<evidence type="ECO:0000259" key="12">
    <source>
        <dbReference type="Pfam" id="PF00593"/>
    </source>
</evidence>
<proteinExistence type="inferred from homology"/>
<evidence type="ECO:0000256" key="1">
    <source>
        <dbReference type="ARBA" id="ARBA00004571"/>
    </source>
</evidence>
<evidence type="ECO:0000259" key="13">
    <source>
        <dbReference type="Pfam" id="PF07715"/>
    </source>
</evidence>
<dbReference type="NCBIfam" id="TIGR04057">
    <property type="entry name" value="SusC_RagA_signa"/>
    <property type="match status" value="1"/>
</dbReference>
<keyword evidence="2 10" id="KW-0813">Transport</keyword>
<dbReference type="InterPro" id="IPR012910">
    <property type="entry name" value="Plug_dom"/>
</dbReference>
<dbReference type="Gene3D" id="2.170.130.10">
    <property type="entry name" value="TonB-dependent receptor, plug domain"/>
    <property type="match status" value="1"/>
</dbReference>
<comment type="caution">
    <text evidence="14">The sequence shown here is derived from an EMBL/GenBank/DDBJ whole genome shotgun (WGS) entry which is preliminary data.</text>
</comment>
<dbReference type="InterPro" id="IPR023997">
    <property type="entry name" value="TonB-dep_OMP_SusC/RagA_CS"/>
</dbReference>
<sequence length="1121" mass="124539">MKNIIMNLKTLQSHYHLRMVMMLFFFSFCIIGMAQQRKISGVVKDNTGEPLPGVNVVIKGTTQGTLTDYNGKFNLTVPSEKTILQFSFIGFQPQDIQVGTQETFNVTLREKSKELSEVVVTGYGGTQVKAKLTNSISTVKPSDLKIGVFSNPAQALSGAIPGLRVIQSSGNPGATPNIILRGGTNLDGSGSPLIFVDGELRSSLSDINPDDIASIDVLKDAGATAIYGARASNGVILVTTKHGQAGTSEVSLDVKVGLNYLNSPYRFMNGKDYLYWMRMGYKNASQVWQSSNGTWNGFTNMSTLSAATPYGTGNQYFASDGVTPLDGNVTSAAIWSPMLLNDQNKFLLQKGWKQMTDPIYGNQIIYQDFNWQKEAFNSPALTQDYSLGFSGGNDKGHYYNGLGYNYSQGLPINTYYKNLTDVFNGDYRIKPWLLSTTNINFAEAKWRDAAVTSEANYFGRMLSMPPTMRMYNANGDLIMGKGGGDENPRFNDPKFKRTNVTDKFTLGQSFKIDLMKDLYLKLSGTWMYDEAYYEAFNQDYLRAPGVWNTTRFTSSEFDRTLRQTYDAIANYDVKINDVHSISALLGFEFYDTYSYGNYASGSGAPTDDFAALQYTSALANMRNISSYHNEQRIMSFFGRINYDYMGKYLLALTGRQDGYSSFVNNRWGFFPGVSGGWVFTKEAFVKNVKDLTNILSFGKLRLSYGVNGNASGIGPYDLQGSYSAVTPYNGQVGFLVGGIPNPNLRWERSNTFETGLDFGLFDNITGSFTFYNRITTDKYATIPLPSTSGISGIMSNNGTLRNRGVEIELGYNILNKGDWKWNVNANISYNNNTILKLPDNGLPKNRQNAFQVYDPRTGNLIWVGGYQEGQSPDALYAYKALGIYKDQAQVEKLAGNLIDMSVGNNGSNNRILYGPDQWAQLTDAQKAKGLPIIPGDVIWEDVNHDGKIDQYDMVKVGNTTPRWIGGLNTTLSWKDFSLFVRTDYALGFVQYDNQTPWFMGDMQGTYNSIIATKDTWTPSNPNAKYPIYTWADQLGYRNYARQSSMFVYSGDYLAFREVSLSYALPKNILSKLGIQQIVLSITGQNLGYLTASKLYSPEATGSVGAGYSLPRTFILGANIKF</sequence>
<keyword evidence="15" id="KW-1185">Reference proteome</keyword>
<dbReference type="AlphaFoldDB" id="A0A7W5DTA8"/>
<keyword evidence="7 10" id="KW-0472">Membrane</keyword>